<evidence type="ECO:0000256" key="1">
    <source>
        <dbReference type="ARBA" id="ARBA00007661"/>
    </source>
</evidence>
<evidence type="ECO:0000313" key="5">
    <source>
        <dbReference type="Proteomes" id="UP000006415"/>
    </source>
</evidence>
<dbReference type="InterPro" id="IPR004553">
    <property type="entry name" value="HMG_CoA_Rdtase_bac-typ"/>
</dbReference>
<dbReference type="eggNOG" id="COG1257">
    <property type="taxonomic scope" value="Bacteria"/>
</dbReference>
<dbReference type="PROSITE" id="PS50065">
    <property type="entry name" value="HMG_COA_REDUCTASE_4"/>
    <property type="match status" value="1"/>
</dbReference>
<feature type="compositionally biased region" description="Low complexity" evidence="3">
    <location>
        <begin position="284"/>
        <end position="294"/>
    </location>
</feature>
<dbReference type="InterPro" id="IPR009029">
    <property type="entry name" value="HMG_CoA_Rdtase_sub-bd_dom_sf"/>
</dbReference>
<comment type="similarity">
    <text evidence="1">Belongs to the HMG-CoA reductase family.</text>
</comment>
<keyword evidence="2" id="KW-0560">Oxidoreductase</keyword>
<dbReference type="Pfam" id="PF00368">
    <property type="entry name" value="HMG-CoA_red"/>
    <property type="match status" value="2"/>
</dbReference>
<dbReference type="Gene3D" id="3.90.770.10">
    <property type="entry name" value="3-hydroxy-3-methylglutaryl-coenzyme A Reductase, Chain A, domain 2"/>
    <property type="match status" value="2"/>
</dbReference>
<evidence type="ECO:0000256" key="3">
    <source>
        <dbReference type="SAM" id="MobiDB-lite"/>
    </source>
</evidence>
<dbReference type="GO" id="GO:0004420">
    <property type="term" value="F:hydroxymethylglutaryl-CoA reductase (NADPH) activity"/>
    <property type="evidence" value="ECO:0007669"/>
    <property type="project" value="InterPro"/>
</dbReference>
<reference evidence="4 5" key="1">
    <citation type="submission" date="2012-01" db="EMBL/GenBank/DDBJ databases">
        <title>The Genome Sequence of Scardovia wiggsiae F0424.</title>
        <authorList>
            <consortium name="The Broad Institute Genome Sequencing Platform"/>
            <person name="Earl A."/>
            <person name="Ward D."/>
            <person name="Feldgarden M."/>
            <person name="Gevers D."/>
            <person name="Izard J."/>
            <person name="Ganesan A."/>
            <person name="Baranova O.V."/>
            <person name="Blanton J.M."/>
            <person name="Tanner A.C."/>
            <person name="Mathney J."/>
            <person name="Dewhirst F.E."/>
            <person name="Young S.K."/>
            <person name="Zeng Q."/>
            <person name="Gargeya S."/>
            <person name="Fitzgerald M."/>
            <person name="Haas B."/>
            <person name="Abouelleil A."/>
            <person name="Alvarado L."/>
            <person name="Arachchi H.M."/>
            <person name="Berlin A."/>
            <person name="Chapman S.B."/>
            <person name="Gearin G."/>
            <person name="Goldberg J."/>
            <person name="Griggs A."/>
            <person name="Gujja S."/>
            <person name="Hansen M."/>
            <person name="Heiman D."/>
            <person name="Howarth C."/>
            <person name="Larimer J."/>
            <person name="Lui A."/>
            <person name="MacDonald P.J.P."/>
            <person name="McCowen C."/>
            <person name="Montmayeur A."/>
            <person name="Murphy C."/>
            <person name="Neiman D."/>
            <person name="Pearson M."/>
            <person name="Priest M."/>
            <person name="Roberts A."/>
            <person name="Saif S."/>
            <person name="Shea T."/>
            <person name="Sisk P."/>
            <person name="Stolte C."/>
            <person name="Sykes S."/>
            <person name="Wortman J."/>
            <person name="Nusbaum C."/>
            <person name="Birren B."/>
        </authorList>
    </citation>
    <scope>NUCLEOTIDE SEQUENCE [LARGE SCALE GENOMIC DNA]</scope>
    <source>
        <strain evidence="4 5">F0424</strain>
    </source>
</reference>
<dbReference type="InterPro" id="IPR023074">
    <property type="entry name" value="HMG_CoA_Rdtase_cat_sf"/>
</dbReference>
<dbReference type="InterPro" id="IPR009023">
    <property type="entry name" value="HMG_CoA_Rdtase_NAD(P)-bd_sf"/>
</dbReference>
<feature type="region of interest" description="Disordered" evidence="3">
    <location>
        <begin position="256"/>
        <end position="294"/>
    </location>
</feature>
<dbReference type="PANTHER" id="PTHR10572:SF24">
    <property type="entry name" value="3-HYDROXY-3-METHYLGLUTARYL-COENZYME A REDUCTASE"/>
    <property type="match status" value="1"/>
</dbReference>
<name>J0D4Z4_9BIFI</name>
<dbReference type="SUPFAM" id="SSF55035">
    <property type="entry name" value="NAD-binding domain of HMG-CoA reductase"/>
    <property type="match status" value="1"/>
</dbReference>
<comment type="caution">
    <text evidence="4">The sequence shown here is derived from an EMBL/GenBank/DDBJ whole genome shotgun (WGS) entry which is preliminary data.</text>
</comment>
<dbReference type="HOGENOM" id="CLU_033422_0_0_11"/>
<gene>
    <name evidence="4" type="ORF">HMPREF9156_00464</name>
</gene>
<dbReference type="OrthoDB" id="9764892at2"/>
<evidence type="ECO:0000313" key="4">
    <source>
        <dbReference type="EMBL" id="EJD65020.1"/>
    </source>
</evidence>
<dbReference type="SUPFAM" id="SSF56542">
    <property type="entry name" value="Substrate-binding domain of HMG-CoA reductase"/>
    <property type="match status" value="1"/>
</dbReference>
<feature type="compositionally biased region" description="Basic and acidic residues" evidence="3">
    <location>
        <begin position="16"/>
        <end position="43"/>
    </location>
</feature>
<protein>
    <submittedName>
        <fullName evidence="4">Hydroxymethylglutaryl-CoA reductase, degradative</fullName>
    </submittedName>
</protein>
<dbReference type="GO" id="GO:0015936">
    <property type="term" value="P:coenzyme A metabolic process"/>
    <property type="evidence" value="ECO:0007669"/>
    <property type="project" value="InterPro"/>
</dbReference>
<evidence type="ECO:0000256" key="2">
    <source>
        <dbReference type="ARBA" id="ARBA00023002"/>
    </source>
</evidence>
<dbReference type="PANTHER" id="PTHR10572">
    <property type="entry name" value="3-HYDROXY-3-METHYLGLUTARYL-COENZYME A REDUCTASE"/>
    <property type="match status" value="1"/>
</dbReference>
<dbReference type="InterPro" id="IPR002202">
    <property type="entry name" value="HMG_CoA_Rdtase"/>
</dbReference>
<accession>J0D4Z4</accession>
<dbReference type="Proteomes" id="UP000006415">
    <property type="component" value="Unassembled WGS sequence"/>
</dbReference>
<dbReference type="CDD" id="cd00644">
    <property type="entry name" value="HMG-CoA_reductase_classII"/>
    <property type="match status" value="1"/>
</dbReference>
<organism evidence="4 5">
    <name type="scientific">Scardovia wiggsiae F0424</name>
    <dbReference type="NCBI Taxonomy" id="857290"/>
    <lineage>
        <taxon>Bacteria</taxon>
        <taxon>Bacillati</taxon>
        <taxon>Actinomycetota</taxon>
        <taxon>Actinomycetes</taxon>
        <taxon>Bifidobacteriales</taxon>
        <taxon>Bifidobacteriaceae</taxon>
        <taxon>Scardovia</taxon>
    </lineage>
</organism>
<dbReference type="EMBL" id="AGZS01000002">
    <property type="protein sequence ID" value="EJD65020.1"/>
    <property type="molecule type" value="Genomic_DNA"/>
</dbReference>
<dbReference type="AlphaFoldDB" id="J0D4Z4"/>
<feature type="compositionally biased region" description="Basic and acidic residues" evidence="3">
    <location>
        <begin position="262"/>
        <end position="278"/>
    </location>
</feature>
<dbReference type="RefSeq" id="WP_007147531.1">
    <property type="nucleotide sequence ID" value="NZ_AKCI01000001.1"/>
</dbReference>
<feature type="region of interest" description="Disordered" evidence="3">
    <location>
        <begin position="1"/>
        <end position="47"/>
    </location>
</feature>
<dbReference type="STRING" id="857290.HMPREF9156_00464"/>
<proteinExistence type="inferred from homology"/>
<keyword evidence="5" id="KW-1185">Reference proteome</keyword>
<dbReference type="Gene3D" id="1.10.8.660">
    <property type="match status" value="1"/>
</dbReference>
<sequence length="583" mass="60648">MCRQEQPDNQAQHGEQAVRRERREPVFRGGSEEREVREVHGDGETGSGCAVRELREMRGSKFYRLSPQGRLQVLMQEGVITAEDMQEIAGFTGLDADAARNLIENQIGQFALPMGIVRNLEVNGKIYQVPVVTEEPSVVAAASNGARIARANGGVAAQAGSHCVTGEIIFSCGSSSGDAGVIDAGEGYAGSGANSCGAAGDARGGIEAARIARILETHSDDIRTVANAAHPSIVGYGGGLLSYKVEILGGDVPAAYSSPMPKEGESAGREGLAGREDPGGSLNGSRPGSSCRPSGCNSCKPYDCSSCRPEGFVKLSLIIDPCDAMGANIVNTICEAVAAAAEGWTGYRALTAILSNNVPAASAASARVEVQPHTLATRSCSGELIARRIAELSALARIDTDRAVTHNKGIMNGISSAVLASGNDTRAVEAGAHAFAARTGCYMPLSEWVLNSRGNLYGEIRIPLQVGIIGGASGALPMARLAKKIGGYPSVQEFQCVLASLGLVQNLAALRALAGPGIQQGHMALHANALAMAAGARGSEIEQVSRILQGRDKNLETAVEILADIRGSRRPEESEEPEEGGIR</sequence>